<sequence>MKWLLQSRQRGADGRVVGALSTKRRCHVRHFCRLVTSTTSYGTRSAQALCCNLTAWQVSKLLTGSRYSIESSAIGFLHQACRNSLHSLRAYLDAAGDRANRGQ</sequence>
<protein>
    <submittedName>
        <fullName evidence="1">Uncharacterized protein</fullName>
    </submittedName>
</protein>
<dbReference type="AlphaFoldDB" id="A0A518G6K1"/>
<keyword evidence="2" id="KW-1185">Reference proteome</keyword>
<name>A0A518G6K1_9BACT</name>
<reference evidence="1 2" key="1">
    <citation type="submission" date="2019-02" db="EMBL/GenBank/DDBJ databases">
        <title>Deep-cultivation of Planctomycetes and their phenomic and genomic characterization uncovers novel biology.</title>
        <authorList>
            <person name="Wiegand S."/>
            <person name="Jogler M."/>
            <person name="Boedeker C."/>
            <person name="Pinto D."/>
            <person name="Vollmers J."/>
            <person name="Rivas-Marin E."/>
            <person name="Kohn T."/>
            <person name="Peeters S.H."/>
            <person name="Heuer A."/>
            <person name="Rast P."/>
            <person name="Oberbeckmann S."/>
            <person name="Bunk B."/>
            <person name="Jeske O."/>
            <person name="Meyerdierks A."/>
            <person name="Storesund J.E."/>
            <person name="Kallscheuer N."/>
            <person name="Luecker S."/>
            <person name="Lage O.M."/>
            <person name="Pohl T."/>
            <person name="Merkel B.J."/>
            <person name="Hornburger P."/>
            <person name="Mueller R.-W."/>
            <person name="Bruemmer F."/>
            <person name="Labrenz M."/>
            <person name="Spormann A.M."/>
            <person name="Op den Camp H."/>
            <person name="Overmann J."/>
            <person name="Amann R."/>
            <person name="Jetten M.S.M."/>
            <person name="Mascher T."/>
            <person name="Medema M.H."/>
            <person name="Devos D.P."/>
            <person name="Kaster A.-K."/>
            <person name="Ovreas L."/>
            <person name="Rohde M."/>
            <person name="Galperin M.Y."/>
            <person name="Jogler C."/>
        </authorList>
    </citation>
    <scope>NUCLEOTIDE SEQUENCE [LARGE SCALE GENOMIC DNA]</scope>
    <source>
        <strain evidence="1 2">Q31a</strain>
    </source>
</reference>
<evidence type="ECO:0000313" key="2">
    <source>
        <dbReference type="Proteomes" id="UP000318017"/>
    </source>
</evidence>
<dbReference type="Proteomes" id="UP000318017">
    <property type="component" value="Chromosome"/>
</dbReference>
<evidence type="ECO:0000313" key="1">
    <source>
        <dbReference type="EMBL" id="QDV24209.1"/>
    </source>
</evidence>
<accession>A0A518G6K1</accession>
<dbReference type="EMBL" id="CP036298">
    <property type="protein sequence ID" value="QDV24209.1"/>
    <property type="molecule type" value="Genomic_DNA"/>
</dbReference>
<gene>
    <name evidence="1" type="ORF">Q31a_25240</name>
</gene>
<proteinExistence type="predicted"/>
<dbReference type="KEGG" id="ahel:Q31a_25240"/>
<organism evidence="1 2">
    <name type="scientific">Aureliella helgolandensis</name>
    <dbReference type="NCBI Taxonomy" id="2527968"/>
    <lineage>
        <taxon>Bacteria</taxon>
        <taxon>Pseudomonadati</taxon>
        <taxon>Planctomycetota</taxon>
        <taxon>Planctomycetia</taxon>
        <taxon>Pirellulales</taxon>
        <taxon>Pirellulaceae</taxon>
        <taxon>Aureliella</taxon>
    </lineage>
</organism>